<dbReference type="SUPFAM" id="SSF51206">
    <property type="entry name" value="cAMP-binding domain-like"/>
    <property type="match status" value="1"/>
</dbReference>
<dbReference type="EMBL" id="JAVDRL010000003">
    <property type="protein sequence ID" value="MDR6530201.1"/>
    <property type="molecule type" value="Genomic_DNA"/>
</dbReference>
<feature type="domain" description="Cyclic nucleotide-binding" evidence="4">
    <location>
        <begin position="16"/>
        <end position="118"/>
    </location>
</feature>
<gene>
    <name evidence="6" type="ORF">J2800_000937</name>
</gene>
<keyword evidence="1" id="KW-0805">Transcription regulation</keyword>
<dbReference type="InterPro" id="IPR000595">
    <property type="entry name" value="cNMP-bd_dom"/>
</dbReference>
<feature type="domain" description="HTH crp-type" evidence="5">
    <location>
        <begin position="150"/>
        <end position="217"/>
    </location>
</feature>
<reference evidence="6 7" key="1">
    <citation type="submission" date="2023-07" db="EMBL/GenBank/DDBJ databases">
        <title>Sorghum-associated microbial communities from plants grown in Nebraska, USA.</title>
        <authorList>
            <person name="Schachtman D."/>
        </authorList>
    </citation>
    <scope>NUCLEOTIDE SEQUENCE [LARGE SCALE GENOMIC DNA]</scope>
    <source>
        <strain evidence="6 7">DS2154</strain>
    </source>
</reference>
<keyword evidence="3" id="KW-0804">Transcription</keyword>
<evidence type="ECO:0000259" key="5">
    <source>
        <dbReference type="PROSITE" id="PS51063"/>
    </source>
</evidence>
<keyword evidence="7" id="KW-1185">Reference proteome</keyword>
<evidence type="ECO:0000313" key="7">
    <source>
        <dbReference type="Proteomes" id="UP001262754"/>
    </source>
</evidence>
<evidence type="ECO:0000256" key="3">
    <source>
        <dbReference type="ARBA" id="ARBA00023163"/>
    </source>
</evidence>
<accession>A0ABU1MWB8</accession>
<dbReference type="PROSITE" id="PS50042">
    <property type="entry name" value="CNMP_BINDING_3"/>
    <property type="match status" value="1"/>
</dbReference>
<keyword evidence="2" id="KW-0238">DNA-binding</keyword>
<evidence type="ECO:0000256" key="2">
    <source>
        <dbReference type="ARBA" id="ARBA00023125"/>
    </source>
</evidence>
<dbReference type="CDD" id="cd00038">
    <property type="entry name" value="CAP_ED"/>
    <property type="match status" value="1"/>
</dbReference>
<dbReference type="SMART" id="SM00100">
    <property type="entry name" value="cNMP"/>
    <property type="match status" value="1"/>
</dbReference>
<evidence type="ECO:0000259" key="4">
    <source>
        <dbReference type="PROSITE" id="PS50042"/>
    </source>
</evidence>
<comment type="caution">
    <text evidence="6">The sequence shown here is derived from an EMBL/GenBank/DDBJ whole genome shotgun (WGS) entry which is preliminary data.</text>
</comment>
<sequence length="230" mass="23917">MRPTLAHRRILEASAWFAGLTPARSASILTAASIATAPDGGRVYSAGDAPNGLWAVLEGQVRLVGYPAGGLEILVRILGPGAWFGELSTLDGLPRPHDAIAFGAASLLHLSQPAVERLCALDPILFRDLGLLVCANQRAALSFIEQRAGQPVAARIARALLKAADEAGGTGPIPIRQAELASVVGVSRQTLNRGLRKLETAGVVGLGYASIDIIDRPRLTKLGGPGATWG</sequence>
<dbReference type="InterPro" id="IPR012318">
    <property type="entry name" value="HTH_CRP"/>
</dbReference>
<name>A0ABU1MWB8_9CAUL</name>
<dbReference type="PANTHER" id="PTHR24567:SF74">
    <property type="entry name" value="HTH-TYPE TRANSCRIPTIONAL REGULATOR ARCR"/>
    <property type="match status" value="1"/>
</dbReference>
<evidence type="ECO:0000256" key="1">
    <source>
        <dbReference type="ARBA" id="ARBA00023015"/>
    </source>
</evidence>
<dbReference type="InterPro" id="IPR014710">
    <property type="entry name" value="RmlC-like_jellyroll"/>
</dbReference>
<dbReference type="PROSITE" id="PS51063">
    <property type="entry name" value="HTH_CRP_2"/>
    <property type="match status" value="1"/>
</dbReference>
<dbReference type="Pfam" id="PF00027">
    <property type="entry name" value="cNMP_binding"/>
    <property type="match status" value="1"/>
</dbReference>
<dbReference type="PANTHER" id="PTHR24567">
    <property type="entry name" value="CRP FAMILY TRANSCRIPTIONAL REGULATORY PROTEIN"/>
    <property type="match status" value="1"/>
</dbReference>
<dbReference type="SUPFAM" id="SSF46785">
    <property type="entry name" value="Winged helix' DNA-binding domain"/>
    <property type="match status" value="1"/>
</dbReference>
<dbReference type="SMART" id="SM00419">
    <property type="entry name" value="HTH_CRP"/>
    <property type="match status" value="1"/>
</dbReference>
<dbReference type="InterPro" id="IPR036390">
    <property type="entry name" value="WH_DNA-bd_sf"/>
</dbReference>
<dbReference type="Gene3D" id="2.60.120.10">
    <property type="entry name" value="Jelly Rolls"/>
    <property type="match status" value="1"/>
</dbReference>
<dbReference type="Proteomes" id="UP001262754">
    <property type="component" value="Unassembled WGS sequence"/>
</dbReference>
<evidence type="ECO:0000313" key="6">
    <source>
        <dbReference type="EMBL" id="MDR6530201.1"/>
    </source>
</evidence>
<organism evidence="6 7">
    <name type="scientific">Caulobacter rhizosphaerae</name>
    <dbReference type="NCBI Taxonomy" id="2010972"/>
    <lineage>
        <taxon>Bacteria</taxon>
        <taxon>Pseudomonadati</taxon>
        <taxon>Pseudomonadota</taxon>
        <taxon>Alphaproteobacteria</taxon>
        <taxon>Caulobacterales</taxon>
        <taxon>Caulobacteraceae</taxon>
        <taxon>Caulobacter</taxon>
    </lineage>
</organism>
<dbReference type="RefSeq" id="WP_310029566.1">
    <property type="nucleotide sequence ID" value="NZ_JAVDRL010000003.1"/>
</dbReference>
<dbReference type="Gene3D" id="1.10.10.10">
    <property type="entry name" value="Winged helix-like DNA-binding domain superfamily/Winged helix DNA-binding domain"/>
    <property type="match status" value="1"/>
</dbReference>
<dbReference type="InterPro" id="IPR018490">
    <property type="entry name" value="cNMP-bd_dom_sf"/>
</dbReference>
<proteinExistence type="predicted"/>
<dbReference type="Pfam" id="PF13545">
    <property type="entry name" value="HTH_Crp_2"/>
    <property type="match status" value="1"/>
</dbReference>
<dbReference type="InterPro" id="IPR036388">
    <property type="entry name" value="WH-like_DNA-bd_sf"/>
</dbReference>
<protein>
    <submittedName>
        <fullName evidence="6">CRP-like cAMP-binding protein</fullName>
    </submittedName>
</protein>
<dbReference type="InterPro" id="IPR050397">
    <property type="entry name" value="Env_Response_Regulators"/>
</dbReference>